<evidence type="ECO:0000256" key="1">
    <source>
        <dbReference type="SAM" id="MobiDB-lite"/>
    </source>
</evidence>
<evidence type="ECO:0000259" key="3">
    <source>
        <dbReference type="Pfam" id="PF10099"/>
    </source>
</evidence>
<keyword evidence="2" id="KW-1133">Transmembrane helix</keyword>
<keyword evidence="2" id="KW-0472">Membrane</keyword>
<feature type="region of interest" description="Disordered" evidence="1">
    <location>
        <begin position="251"/>
        <end position="272"/>
    </location>
</feature>
<dbReference type="AlphaFoldDB" id="A0A934STC4"/>
<name>A0A934STC4_9MICO</name>
<organism evidence="4 5">
    <name type="scientific">Lacisediminihabitans changchengi</name>
    <dbReference type="NCBI Taxonomy" id="2787634"/>
    <lineage>
        <taxon>Bacteria</taxon>
        <taxon>Bacillati</taxon>
        <taxon>Actinomycetota</taxon>
        <taxon>Actinomycetes</taxon>
        <taxon>Micrococcales</taxon>
        <taxon>Microbacteriaceae</taxon>
        <taxon>Lacisediminihabitans</taxon>
    </lineage>
</organism>
<comment type="caution">
    <text evidence="4">The sequence shown here is derived from an EMBL/GenBank/DDBJ whole genome shotgun (WGS) entry which is preliminary data.</text>
</comment>
<gene>
    <name evidence="4" type="ORF">IV501_13105</name>
</gene>
<feature type="domain" description="Anti-sigma K factor RskA C-terminal" evidence="3">
    <location>
        <begin position="134"/>
        <end position="263"/>
    </location>
</feature>
<dbReference type="Pfam" id="PF10099">
    <property type="entry name" value="RskA_C"/>
    <property type="match status" value="1"/>
</dbReference>
<keyword evidence="2" id="KW-0812">Transmembrane</keyword>
<dbReference type="EMBL" id="JAEPES010000004">
    <property type="protein sequence ID" value="MBK4348575.1"/>
    <property type="molecule type" value="Genomic_DNA"/>
</dbReference>
<evidence type="ECO:0000256" key="2">
    <source>
        <dbReference type="SAM" id="Phobius"/>
    </source>
</evidence>
<evidence type="ECO:0000313" key="5">
    <source>
        <dbReference type="Proteomes" id="UP000636458"/>
    </source>
</evidence>
<dbReference type="GO" id="GO:0005886">
    <property type="term" value="C:plasma membrane"/>
    <property type="evidence" value="ECO:0007669"/>
    <property type="project" value="InterPro"/>
</dbReference>
<feature type="compositionally biased region" description="Polar residues" evidence="1">
    <location>
        <begin position="259"/>
        <end position="272"/>
    </location>
</feature>
<dbReference type="Proteomes" id="UP000636458">
    <property type="component" value="Unassembled WGS sequence"/>
</dbReference>
<evidence type="ECO:0000313" key="4">
    <source>
        <dbReference type="EMBL" id="MBK4348575.1"/>
    </source>
</evidence>
<protein>
    <submittedName>
        <fullName evidence="4">Anti-sigma factor</fullName>
    </submittedName>
</protein>
<dbReference type="InterPro" id="IPR018764">
    <property type="entry name" value="RskA_C"/>
</dbReference>
<reference evidence="4" key="1">
    <citation type="submission" date="2021-01" db="EMBL/GenBank/DDBJ databases">
        <title>Lacisediminihabitans sp. nov. strain G11-30, isolated from Antarctic Soil.</title>
        <authorList>
            <person name="Li J."/>
        </authorList>
    </citation>
    <scope>NUCLEOTIDE SEQUENCE</scope>
    <source>
        <strain evidence="4">G11-30</strain>
    </source>
</reference>
<feature type="transmembrane region" description="Helical" evidence="2">
    <location>
        <begin position="129"/>
        <end position="153"/>
    </location>
</feature>
<proteinExistence type="predicted"/>
<accession>A0A934STC4</accession>
<keyword evidence="5" id="KW-1185">Reference proteome</keyword>
<dbReference type="RefSeq" id="WP_200556767.1">
    <property type="nucleotide sequence ID" value="NZ_JAEPES010000004.1"/>
</dbReference>
<sequence>MVEHVSPEVIALMALFDPDVSSTDRAHTYACDECRAEFEKLSHVVRLARTTPILDELTAPRPAVWDRISAAVREDPDAEGTYSAGPSAETVVVDAADASGREPDRLEGLRRGEHRVAHRRRSRLGRRRIPLGLASIVASVALIVGIGGGAAIIGARQSPSDTVVAAATLRAFPDWPRARGEAKVETTASGTRQLVVTLTSAPESSGAFREVWIMSASLKKLISLGVLVGDSGRFTMPAEISTGAYPVVDISEEPENGSPAHSGNSIVRGTLS</sequence>